<keyword evidence="1" id="KW-0732">Signal</keyword>
<dbReference type="Pfam" id="PF13385">
    <property type="entry name" value="Laminin_G_3"/>
    <property type="match status" value="1"/>
</dbReference>
<dbReference type="InterPro" id="IPR013320">
    <property type="entry name" value="ConA-like_dom_sf"/>
</dbReference>
<dbReference type="Pfam" id="PF16335">
    <property type="entry name" value="GtaA_6_Hairpin"/>
    <property type="match status" value="1"/>
</dbReference>
<dbReference type="PANTHER" id="PTHR31987:SF1">
    <property type="entry name" value="GLUTAMINASE A"/>
    <property type="match status" value="1"/>
</dbReference>
<gene>
    <name evidence="4" type="ORF">KDAU_08030</name>
</gene>
<proteinExistence type="predicted"/>
<keyword evidence="5" id="KW-1185">Reference proteome</keyword>
<evidence type="ECO:0000256" key="2">
    <source>
        <dbReference type="ARBA" id="ARBA00023157"/>
    </source>
</evidence>
<protein>
    <recommendedName>
        <fullName evidence="3">LamG-like jellyroll fold domain-containing protein</fullName>
    </recommendedName>
</protein>
<dbReference type="InterPro" id="IPR032514">
    <property type="entry name" value="GtaA_central"/>
</dbReference>
<evidence type="ECO:0000313" key="4">
    <source>
        <dbReference type="EMBL" id="GCE03474.1"/>
    </source>
</evidence>
<dbReference type="PANTHER" id="PTHR31987">
    <property type="entry name" value="GLUTAMINASE A-RELATED"/>
    <property type="match status" value="1"/>
</dbReference>
<dbReference type="Gene3D" id="2.60.120.200">
    <property type="match status" value="1"/>
</dbReference>
<dbReference type="InterPro" id="IPR006558">
    <property type="entry name" value="LamG-like"/>
</dbReference>
<dbReference type="InterPro" id="IPR052743">
    <property type="entry name" value="Glutaminase_GtaA"/>
</dbReference>
<organism evidence="4 5">
    <name type="scientific">Dictyobacter aurantiacus</name>
    <dbReference type="NCBI Taxonomy" id="1936993"/>
    <lineage>
        <taxon>Bacteria</taxon>
        <taxon>Bacillati</taxon>
        <taxon>Chloroflexota</taxon>
        <taxon>Ktedonobacteria</taxon>
        <taxon>Ktedonobacterales</taxon>
        <taxon>Dictyobacteraceae</taxon>
        <taxon>Dictyobacter</taxon>
    </lineage>
</organism>
<evidence type="ECO:0000313" key="5">
    <source>
        <dbReference type="Proteomes" id="UP000287224"/>
    </source>
</evidence>
<name>A0A401Z9C5_9CHLR</name>
<dbReference type="Pfam" id="PF17168">
    <property type="entry name" value="DUF5127"/>
    <property type="match status" value="1"/>
</dbReference>
<keyword evidence="2" id="KW-1015">Disulfide bond</keyword>
<dbReference type="Proteomes" id="UP000287224">
    <property type="component" value="Unassembled WGS sequence"/>
</dbReference>
<comment type="caution">
    <text evidence="4">The sequence shown here is derived from an EMBL/GenBank/DDBJ whole genome shotgun (WGS) entry which is preliminary data.</text>
</comment>
<accession>A0A401Z9C5</accession>
<dbReference type="AlphaFoldDB" id="A0A401Z9C5"/>
<feature type="domain" description="LamG-like jellyroll fold" evidence="3">
    <location>
        <begin position="94"/>
        <end position="231"/>
    </location>
</feature>
<evidence type="ECO:0000256" key="1">
    <source>
        <dbReference type="ARBA" id="ARBA00022729"/>
    </source>
</evidence>
<dbReference type="SUPFAM" id="SSF49899">
    <property type="entry name" value="Concanavalin A-like lectins/glucanases"/>
    <property type="match status" value="1"/>
</dbReference>
<sequence>MGLAMLASEEWIKDMVLTHGEAVGKTNGAASGLVGYWPLDDASGNQVADLSGNGYHGELKNGPVWMSGKIGAALAFQGTNTSVDIGQSVLDTSKSFSVAAWVQLSDLSNWHTAVSQDGTNISGFYLQFTQSGQFAFSLVDTDSTSGTTIRATSNFNPVINTWYHLVGVYNASTKQSSLYVNGVLQSTQSVPAAWNAGGTTVIGRARWERDVEFWSGLIDEVRLYNQALGATEIGNLCKSAPMISPIRPPAVPLIVRSPYVNTWQCSDIAPGTWPIFWTGDIKAITGIARIDENVYCFLGSPGINAMEQNQLEITPTQSRYVFQGGGITLYLTFLSPVEATDLKRLSQPFGYILAQAQSNDGATHTVHLYFDISGEWAHGASSTLINWQVQQVAHRTGTLTTFTITPDSPTLLAETKDYPSWGQAVWAANTTANLTYQSGLAPTVRTQFVTQGKLNNSMDTNMPRAINDNWPVFAFHFALGAVNGVASSPLVLTLGHVRQPAASYLGQPLPPLWQAYWSSWQHMLGDFYDDVVGAVNRANALDTHITAAAISANGVHYAALCALATRQAFGGIELVNTAVKPWLFLKNGNISTVDAIYPAFPIFYYLNPTLISLLLSPILTYVESGLWPERFCVHDIGTSYPNAAGHNDGGSGSGKNMPVEESANMLIMAAAHVQRAEADAAATFSQKHYKVLKQWADYLNTPNKDPSRPNALDPLYQYQTDDFTGSIAHSSNLALKGIIAIGAMSKIAKAAGNLADQQFYTDTANSLIKQWQQFSQDPIQAHLNIAYSEFDTPPDTGIGSYSLKYNAFPDTLLDLHLIPSAVAAEEATWYQKMEQAYGIPLDSRHTYTKADWQMWTAAATDVVDLRHFLIDALYHFYQTSPSRVPATDWYDTVTGRQIGFQARPVVGGFFALLARH</sequence>
<reference evidence="5" key="1">
    <citation type="submission" date="2018-12" db="EMBL/GenBank/DDBJ databases">
        <title>Tengunoibacter tsumagoiensis gen. nov., sp. nov., Dictyobacter kobayashii sp. nov., D. alpinus sp. nov., and D. joshuensis sp. nov. and description of Dictyobacteraceae fam. nov. within the order Ktedonobacterales isolated from Tengu-no-mugimeshi.</title>
        <authorList>
            <person name="Wang C.M."/>
            <person name="Zheng Y."/>
            <person name="Sakai Y."/>
            <person name="Toyoda A."/>
            <person name="Minakuchi Y."/>
            <person name="Abe K."/>
            <person name="Yokota A."/>
            <person name="Yabe S."/>
        </authorList>
    </citation>
    <scope>NUCLEOTIDE SEQUENCE [LARGE SCALE GENOMIC DNA]</scope>
    <source>
        <strain evidence="5">S-27</strain>
    </source>
</reference>
<evidence type="ECO:0000259" key="3">
    <source>
        <dbReference type="SMART" id="SM00560"/>
    </source>
</evidence>
<dbReference type="EMBL" id="BIFQ01000001">
    <property type="protein sequence ID" value="GCE03474.1"/>
    <property type="molecule type" value="Genomic_DNA"/>
</dbReference>
<dbReference type="SMART" id="SM00560">
    <property type="entry name" value="LamGL"/>
    <property type="match status" value="1"/>
</dbReference>
<dbReference type="InterPro" id="IPR033433">
    <property type="entry name" value="GtaA_N"/>
</dbReference>